<comment type="caution">
    <text evidence="2">The sequence shown here is derived from an EMBL/GenBank/DDBJ whole genome shotgun (WGS) entry which is preliminary data.</text>
</comment>
<reference evidence="2 3" key="1">
    <citation type="submission" date="2013-04" db="EMBL/GenBank/DDBJ databases">
        <title>The Genome Sequence of Bacteroides massiliensis DSM 17679.</title>
        <authorList>
            <consortium name="The Broad Institute Genomics Platform"/>
            <person name="Earl A."/>
            <person name="Ward D."/>
            <person name="Feldgarden M."/>
            <person name="Gevers D."/>
            <person name="Martens E."/>
            <person name="Fenner L."/>
            <person name="Roux V."/>
            <person name="Mallet M.N."/>
            <person name="Raoult D."/>
            <person name="Walker B."/>
            <person name="Young S."/>
            <person name="Zeng Q."/>
            <person name="Gargeya S."/>
            <person name="Fitzgerald M."/>
            <person name="Haas B."/>
            <person name="Abouelleil A."/>
            <person name="Allen A.W."/>
            <person name="Alvarado L."/>
            <person name="Arachchi H.M."/>
            <person name="Berlin A.M."/>
            <person name="Chapman S.B."/>
            <person name="Gainer-Dewar J."/>
            <person name="Goldberg J."/>
            <person name="Griggs A."/>
            <person name="Gujja S."/>
            <person name="Hansen M."/>
            <person name="Howarth C."/>
            <person name="Imamovic A."/>
            <person name="Ireland A."/>
            <person name="Larimer J."/>
            <person name="McCowan C."/>
            <person name="Murphy C."/>
            <person name="Pearson M."/>
            <person name="Poon T.W."/>
            <person name="Priest M."/>
            <person name="Roberts A."/>
            <person name="Saif S."/>
            <person name="Shea T."/>
            <person name="Sisk P."/>
            <person name="Sykes S."/>
            <person name="Wortman J."/>
            <person name="Nusbaum C."/>
            <person name="Birren B."/>
        </authorList>
    </citation>
    <scope>NUCLEOTIDE SEQUENCE [LARGE SCALE GENOMIC DNA]</scope>
    <source>
        <strain evidence="3">B84634 / Timone 84634 / DSM 17679 / JCM 13223</strain>
    </source>
</reference>
<name>U6RPQ5_9BACT</name>
<protein>
    <submittedName>
        <fullName evidence="2">Uncharacterized protein</fullName>
    </submittedName>
</protein>
<dbReference type="STRING" id="1121098.HMPREF1534_00394"/>
<sequence length="382" mass="43421">MRLRTVAKLGVVLSVVLFCIAVGFYGFTRLSMTDRGREFNLFSLVPSNSIGVLESDNINYFLNDFSQLNYSNELGDFQFPGLFNFILGGLNEYATQKAHGLSSRMSRLLVSFHAPGSPRDQVVYFRMGAGDEKLLADMLQERAPGEFQPKKEKYRGKNIYIYPLNNNEFLAVYSGSGFFVASYQKRLIEEVIDAKEDETALSDDEVFSKVFEKKKSHNFLTLYGRTTSMPFLQNNNRCWSEFDFHMNSDVVYLTGDTFMPDTCSCTSEFVAKMQSVPDVKEDSIVISGNKDSMNGYMDEAIEENDGSGRTLFDECVANLSRDASFMLVADMHKVSENPERFRPYLPPFILENATLFHSFILSTQLSISEDRLSHIMVLTYKD</sequence>
<dbReference type="OrthoDB" id="1045987at2"/>
<evidence type="ECO:0000313" key="3">
    <source>
        <dbReference type="Proteomes" id="UP000017831"/>
    </source>
</evidence>
<evidence type="ECO:0000313" key="2">
    <source>
        <dbReference type="EMBL" id="EOA58017.1"/>
    </source>
</evidence>
<dbReference type="RefSeq" id="WP_005936415.1">
    <property type="nucleotide sequence ID" value="NZ_KB890338.1"/>
</dbReference>
<dbReference type="eggNOG" id="ENOG502ZD7B">
    <property type="taxonomic scope" value="Bacteria"/>
</dbReference>
<keyword evidence="1" id="KW-1133">Transmembrane helix</keyword>
<organism evidence="2 3">
    <name type="scientific">Phocaeicola massiliensis B84634 = Timone 84634 = DSM 17679 = JCM 13223</name>
    <dbReference type="NCBI Taxonomy" id="1121098"/>
    <lineage>
        <taxon>Bacteria</taxon>
        <taxon>Pseudomonadati</taxon>
        <taxon>Bacteroidota</taxon>
        <taxon>Bacteroidia</taxon>
        <taxon>Bacteroidales</taxon>
        <taxon>Bacteroidaceae</taxon>
        <taxon>Phocaeicola</taxon>
    </lineage>
</organism>
<evidence type="ECO:0000256" key="1">
    <source>
        <dbReference type="SAM" id="Phobius"/>
    </source>
</evidence>
<proteinExistence type="predicted"/>
<accession>U6RPQ5</accession>
<dbReference type="EMBL" id="AQHY01000006">
    <property type="protein sequence ID" value="EOA58017.1"/>
    <property type="molecule type" value="Genomic_DNA"/>
</dbReference>
<dbReference type="PATRIC" id="fig|1121098.3.peg.398"/>
<feature type="transmembrane region" description="Helical" evidence="1">
    <location>
        <begin position="6"/>
        <end position="27"/>
    </location>
</feature>
<dbReference type="AlphaFoldDB" id="U6RPQ5"/>
<keyword evidence="1" id="KW-0812">Transmembrane</keyword>
<dbReference type="Proteomes" id="UP000017831">
    <property type="component" value="Unassembled WGS sequence"/>
</dbReference>
<gene>
    <name evidence="2" type="ORF">HMPREF1534_00394</name>
</gene>
<keyword evidence="3" id="KW-1185">Reference proteome</keyword>
<dbReference type="GeneID" id="60063533"/>
<keyword evidence="1" id="KW-0472">Membrane</keyword>
<dbReference type="HOGENOM" id="CLU_743263_0_0_10"/>